<feature type="transmembrane region" description="Helical" evidence="8">
    <location>
        <begin position="229"/>
        <end position="253"/>
    </location>
</feature>
<keyword evidence="8" id="KW-1133">Transmembrane helix</keyword>
<dbReference type="InterPro" id="IPR007110">
    <property type="entry name" value="Ig-like_dom"/>
</dbReference>
<accession>A0A8C5B097</accession>
<dbReference type="InterPro" id="IPR052051">
    <property type="entry name" value="TCR_complex_component"/>
</dbReference>
<reference evidence="11" key="2">
    <citation type="submission" date="2025-09" db="UniProtKB">
        <authorList>
            <consortium name="Ensembl"/>
        </authorList>
    </citation>
    <scope>IDENTIFICATION</scope>
</reference>
<dbReference type="InterPro" id="IPR036179">
    <property type="entry name" value="Ig-like_dom_sf"/>
</dbReference>
<protein>
    <recommendedName>
        <fullName evidence="10">Ig-like domain-containing protein</fullName>
    </recommendedName>
</protein>
<dbReference type="AlphaFoldDB" id="A0A8C5B097"/>
<evidence type="ECO:0000256" key="3">
    <source>
        <dbReference type="ARBA" id="ARBA00022729"/>
    </source>
</evidence>
<evidence type="ECO:0000256" key="6">
    <source>
        <dbReference type="ARBA" id="ARBA00023157"/>
    </source>
</evidence>
<evidence type="ECO:0000256" key="2">
    <source>
        <dbReference type="ARBA" id="ARBA00022475"/>
    </source>
</evidence>
<evidence type="ECO:0000313" key="11">
    <source>
        <dbReference type="Ensembl" id="ENSGMOP00000038150.1"/>
    </source>
</evidence>
<sequence>MLLHVAAHLILIIIESIFRSGAVVSCQDVLSNPVVEELTVRPGENVTLYCDCKLTTNVNLVWYRNCSHEYQPTLSLNWKDRDEGLFEYEENGRNFFHLNILWNASSNSYDLLIKNITDSPLGLYYCGTEKQSGKKGNKTKYIDTYGKIITRILFGKLTIFLVKFINVNSNYYHMSYILDSGRTNLTSMNQDCKNVRTSTAEFEQHYVSLDIPLDAGAVDPAAPDCGQCWMLLVILCPSSALLLSLLSSLVVYLRCRRKGSVYISVNWPLLHLENTYATYCLS</sequence>
<evidence type="ECO:0000256" key="8">
    <source>
        <dbReference type="SAM" id="Phobius"/>
    </source>
</evidence>
<keyword evidence="8" id="KW-0812">Transmembrane</keyword>
<evidence type="ECO:0000256" key="1">
    <source>
        <dbReference type="ARBA" id="ARBA00004236"/>
    </source>
</evidence>
<dbReference type="GO" id="GO:0002376">
    <property type="term" value="P:immune system process"/>
    <property type="evidence" value="ECO:0007669"/>
    <property type="project" value="UniProtKB-KW"/>
</dbReference>
<evidence type="ECO:0000313" key="12">
    <source>
        <dbReference type="Proteomes" id="UP000694546"/>
    </source>
</evidence>
<evidence type="ECO:0000256" key="7">
    <source>
        <dbReference type="ARBA" id="ARBA00023180"/>
    </source>
</evidence>
<dbReference type="SUPFAM" id="SSF48726">
    <property type="entry name" value="Immunoglobulin"/>
    <property type="match status" value="1"/>
</dbReference>
<keyword evidence="2" id="KW-1003">Cell membrane</keyword>
<dbReference type="PANTHER" id="PTHR19433">
    <property type="entry name" value="T-CELL RECEPTOR ALPHA CHAIN V REGION-RELATED"/>
    <property type="match status" value="1"/>
</dbReference>
<dbReference type="Ensembl" id="ENSGMOT00000031665.1">
    <property type="protein sequence ID" value="ENSGMOP00000038150.1"/>
    <property type="gene ID" value="ENSGMOG00000029740.1"/>
</dbReference>
<feature type="chain" id="PRO_5034734819" description="Ig-like domain-containing protein" evidence="9">
    <location>
        <begin position="23"/>
        <end position="282"/>
    </location>
</feature>
<evidence type="ECO:0000256" key="4">
    <source>
        <dbReference type="ARBA" id="ARBA00022859"/>
    </source>
</evidence>
<name>A0A8C5B097_GADMO</name>
<keyword evidence="4" id="KW-0391">Immunity</keyword>
<keyword evidence="12" id="KW-1185">Reference proteome</keyword>
<evidence type="ECO:0000259" key="10">
    <source>
        <dbReference type="PROSITE" id="PS50835"/>
    </source>
</evidence>
<keyword evidence="6" id="KW-1015">Disulfide bond</keyword>
<dbReference type="Gene3D" id="2.60.40.10">
    <property type="entry name" value="Immunoglobulins"/>
    <property type="match status" value="1"/>
</dbReference>
<evidence type="ECO:0000256" key="9">
    <source>
        <dbReference type="SAM" id="SignalP"/>
    </source>
</evidence>
<dbReference type="GO" id="GO:0009617">
    <property type="term" value="P:response to bacterium"/>
    <property type="evidence" value="ECO:0007669"/>
    <property type="project" value="TreeGrafter"/>
</dbReference>
<dbReference type="PROSITE" id="PS50835">
    <property type="entry name" value="IG_LIKE"/>
    <property type="match status" value="1"/>
</dbReference>
<dbReference type="GO" id="GO:0005886">
    <property type="term" value="C:plasma membrane"/>
    <property type="evidence" value="ECO:0007669"/>
    <property type="project" value="UniProtKB-SubCell"/>
</dbReference>
<comment type="subcellular location">
    <subcellularLocation>
        <location evidence="1">Cell membrane</location>
    </subcellularLocation>
</comment>
<dbReference type="Proteomes" id="UP000694546">
    <property type="component" value="Chromosome 4"/>
</dbReference>
<dbReference type="InterPro" id="IPR013783">
    <property type="entry name" value="Ig-like_fold"/>
</dbReference>
<proteinExistence type="predicted"/>
<organism evidence="11 12">
    <name type="scientific">Gadus morhua</name>
    <name type="common">Atlantic cod</name>
    <dbReference type="NCBI Taxonomy" id="8049"/>
    <lineage>
        <taxon>Eukaryota</taxon>
        <taxon>Metazoa</taxon>
        <taxon>Chordata</taxon>
        <taxon>Craniata</taxon>
        <taxon>Vertebrata</taxon>
        <taxon>Euteleostomi</taxon>
        <taxon>Actinopterygii</taxon>
        <taxon>Neopterygii</taxon>
        <taxon>Teleostei</taxon>
        <taxon>Neoteleostei</taxon>
        <taxon>Acanthomorphata</taxon>
        <taxon>Zeiogadaria</taxon>
        <taxon>Gadariae</taxon>
        <taxon>Gadiformes</taxon>
        <taxon>Gadoidei</taxon>
        <taxon>Gadidae</taxon>
        <taxon>Gadus</taxon>
    </lineage>
</organism>
<feature type="signal peptide" evidence="9">
    <location>
        <begin position="1"/>
        <end position="22"/>
    </location>
</feature>
<dbReference type="GeneTree" id="ENSGT00400000023727"/>
<keyword evidence="7" id="KW-0325">Glycoprotein</keyword>
<keyword evidence="5 8" id="KW-0472">Membrane</keyword>
<evidence type="ECO:0000256" key="5">
    <source>
        <dbReference type="ARBA" id="ARBA00023136"/>
    </source>
</evidence>
<reference evidence="11" key="1">
    <citation type="submission" date="2025-08" db="UniProtKB">
        <authorList>
            <consortium name="Ensembl"/>
        </authorList>
    </citation>
    <scope>IDENTIFICATION</scope>
</reference>
<keyword evidence="3 9" id="KW-0732">Signal</keyword>
<dbReference type="PANTHER" id="PTHR19433:SF111">
    <property type="entry name" value="T CELL RECEPTOR ALPHA VARIABLE 4"/>
    <property type="match status" value="1"/>
</dbReference>
<feature type="domain" description="Ig-like" evidence="10">
    <location>
        <begin position="33"/>
        <end position="143"/>
    </location>
</feature>